<reference evidence="3" key="1">
    <citation type="submission" date="2025-08" db="UniProtKB">
        <authorList>
            <consortium name="RefSeq"/>
        </authorList>
    </citation>
    <scope>IDENTIFICATION</scope>
    <source>
        <tissue evidence="3">Whole body</tissue>
    </source>
</reference>
<sequence>MAAQIRHIKNIWEECSTLPNCSDIQCDNCKQVFKKRGELYVEAHLFHSHNTFTTEGNFIWKAETNDSPWRYFTHERLEQKYTPNCIICGKGVRVYYKSHLDSHLDRHIKALDKTREEINRCSGLSQHFTVDTENFKTNCKHCSWFIETFDGRMHNLTQILTIHQAECPNINEHSESDGGTGHYNVDATIQQPVTTENDASTSFHNDRHERVSENQEDQQRYAGMATIRQPVTAESYASTSFHNDRHGRGSENQEDQQ</sequence>
<dbReference type="RefSeq" id="XP_024885084.1">
    <property type="nucleotide sequence ID" value="XM_025029316.1"/>
</dbReference>
<feature type="compositionally biased region" description="Basic and acidic residues" evidence="1">
    <location>
        <begin position="242"/>
        <end position="251"/>
    </location>
</feature>
<keyword evidence="2" id="KW-1185">Reference proteome</keyword>
<gene>
    <name evidence="3" type="primary">LOC112463120</name>
</gene>
<dbReference type="AlphaFoldDB" id="A0A6J1QRH5"/>
<feature type="region of interest" description="Disordered" evidence="1">
    <location>
        <begin position="194"/>
        <end position="257"/>
    </location>
</feature>
<feature type="non-terminal residue" evidence="3">
    <location>
        <position position="257"/>
    </location>
</feature>
<evidence type="ECO:0000313" key="2">
    <source>
        <dbReference type="Proteomes" id="UP000504618"/>
    </source>
</evidence>
<name>A0A6J1QRH5_9HYME</name>
<organism evidence="2 3">
    <name type="scientific">Temnothorax curvispinosus</name>
    <dbReference type="NCBI Taxonomy" id="300111"/>
    <lineage>
        <taxon>Eukaryota</taxon>
        <taxon>Metazoa</taxon>
        <taxon>Ecdysozoa</taxon>
        <taxon>Arthropoda</taxon>
        <taxon>Hexapoda</taxon>
        <taxon>Insecta</taxon>
        <taxon>Pterygota</taxon>
        <taxon>Neoptera</taxon>
        <taxon>Endopterygota</taxon>
        <taxon>Hymenoptera</taxon>
        <taxon>Apocrita</taxon>
        <taxon>Aculeata</taxon>
        <taxon>Formicoidea</taxon>
        <taxon>Formicidae</taxon>
        <taxon>Myrmicinae</taxon>
        <taxon>Temnothorax</taxon>
    </lineage>
</organism>
<evidence type="ECO:0000313" key="3">
    <source>
        <dbReference type="RefSeq" id="XP_024885084.1"/>
    </source>
</evidence>
<dbReference type="Proteomes" id="UP000504618">
    <property type="component" value="Unplaced"/>
</dbReference>
<accession>A0A6J1QRH5</accession>
<feature type="compositionally biased region" description="Polar residues" evidence="1">
    <location>
        <begin position="194"/>
        <end position="203"/>
    </location>
</feature>
<dbReference type="GeneID" id="112463120"/>
<evidence type="ECO:0000256" key="1">
    <source>
        <dbReference type="SAM" id="MobiDB-lite"/>
    </source>
</evidence>
<proteinExistence type="predicted"/>
<protein>
    <submittedName>
        <fullName evidence="3">Uncharacterized protein LOC112463120</fullName>
    </submittedName>
</protein>
<feature type="compositionally biased region" description="Basic and acidic residues" evidence="1">
    <location>
        <begin position="204"/>
        <end position="219"/>
    </location>
</feature>